<dbReference type="SUPFAM" id="SSF48371">
    <property type="entry name" value="ARM repeat"/>
    <property type="match status" value="1"/>
</dbReference>
<feature type="non-terminal residue" evidence="1">
    <location>
        <position position="1"/>
    </location>
</feature>
<dbReference type="InterPro" id="IPR016024">
    <property type="entry name" value="ARM-type_fold"/>
</dbReference>
<comment type="caution">
    <text evidence="1">The sequence shown here is derived from an EMBL/GenBank/DDBJ whole genome shotgun (WGS) entry which is preliminary data.</text>
</comment>
<dbReference type="Proteomes" id="UP000823674">
    <property type="component" value="Chromosome A03"/>
</dbReference>
<dbReference type="InterPro" id="IPR011989">
    <property type="entry name" value="ARM-like"/>
</dbReference>
<evidence type="ECO:0000313" key="1">
    <source>
        <dbReference type="EMBL" id="KAG5406037.1"/>
    </source>
</evidence>
<dbReference type="Gene3D" id="1.25.10.10">
    <property type="entry name" value="Leucine-rich Repeat Variant"/>
    <property type="match status" value="1"/>
</dbReference>
<evidence type="ECO:0000313" key="2">
    <source>
        <dbReference type="Proteomes" id="UP000823674"/>
    </source>
</evidence>
<dbReference type="EMBL" id="JADBGQ010000003">
    <property type="protein sequence ID" value="KAG5406037.1"/>
    <property type="molecule type" value="Genomic_DNA"/>
</dbReference>
<sequence length="220" mass="25215">HNGIAELLEILGSIINGFALPLKEEHKFFLVRALVPLHKANWASVYDRSQLEQSILSPTALLLYSSVCRERLILLLEGLVKYCPMMNSSKEVMFLGELEEVLEATQDVEFKLVWSLYSDNLLYASTVAERALFLCNNDHIRNHKVIMPIVLPALERNTRGHWTKLFRCLVKFQVEEEDKTEVKAKRKRTWKRSEDLADKAVMVPRLVSSVNLASIFESTG</sequence>
<proteinExistence type="predicted"/>
<name>A0ABQ7N549_BRACM</name>
<keyword evidence="2" id="KW-1185">Reference proteome</keyword>
<protein>
    <submittedName>
        <fullName evidence="1">Uncharacterized protein</fullName>
    </submittedName>
</protein>
<reference evidence="1 2" key="1">
    <citation type="submission" date="2021-03" db="EMBL/GenBank/DDBJ databases">
        <authorList>
            <person name="King G.J."/>
            <person name="Bancroft I."/>
            <person name="Baten A."/>
            <person name="Bloomfield J."/>
            <person name="Borpatragohain P."/>
            <person name="He Z."/>
            <person name="Irish N."/>
            <person name="Irwin J."/>
            <person name="Liu K."/>
            <person name="Mauleon R.P."/>
            <person name="Moore J."/>
            <person name="Morris R."/>
            <person name="Ostergaard L."/>
            <person name="Wang B."/>
            <person name="Wells R."/>
        </authorList>
    </citation>
    <scope>NUCLEOTIDE SEQUENCE [LARGE SCALE GENOMIC DNA]</scope>
    <source>
        <strain evidence="1">R-o-18</strain>
        <tissue evidence="1">Leaf</tissue>
    </source>
</reference>
<organism evidence="1 2">
    <name type="scientific">Brassica rapa subsp. trilocularis</name>
    <dbReference type="NCBI Taxonomy" id="1813537"/>
    <lineage>
        <taxon>Eukaryota</taxon>
        <taxon>Viridiplantae</taxon>
        <taxon>Streptophyta</taxon>
        <taxon>Embryophyta</taxon>
        <taxon>Tracheophyta</taxon>
        <taxon>Spermatophyta</taxon>
        <taxon>Magnoliopsida</taxon>
        <taxon>eudicotyledons</taxon>
        <taxon>Gunneridae</taxon>
        <taxon>Pentapetalae</taxon>
        <taxon>rosids</taxon>
        <taxon>malvids</taxon>
        <taxon>Brassicales</taxon>
        <taxon>Brassicaceae</taxon>
        <taxon>Brassiceae</taxon>
        <taxon>Brassica</taxon>
    </lineage>
</organism>
<dbReference type="Pfam" id="PF01603">
    <property type="entry name" value="B56"/>
    <property type="match status" value="1"/>
</dbReference>
<gene>
    <name evidence="1" type="primary">A03p045230.1_BraROA</name>
    <name evidence="1" type="ORF">IGI04_012156</name>
</gene>
<dbReference type="PANTHER" id="PTHR10257:SF119">
    <property type="entry name" value="SERINE_THREONINE PROTEIN PHOSPHATASE 2A 59 KDA REGULATORY SUBUNIT B' ZETA ISOFORM"/>
    <property type="match status" value="1"/>
</dbReference>
<dbReference type="PANTHER" id="PTHR10257">
    <property type="entry name" value="SERINE/THREONINE PROTEIN PHOSPHATASE 2A PP2A REGULATORY SUBUNIT B"/>
    <property type="match status" value="1"/>
</dbReference>
<accession>A0ABQ7N549</accession>
<dbReference type="InterPro" id="IPR002554">
    <property type="entry name" value="PP2A_B56"/>
</dbReference>